<comment type="similarity">
    <text evidence="2">Belongs to the MESD family.</text>
</comment>
<keyword evidence="3" id="KW-0879">Wnt signaling pathway</keyword>
<reference evidence="9" key="1">
    <citation type="submission" date="2024-02" db="UniProtKB">
        <authorList>
            <consortium name="WormBaseParasite"/>
        </authorList>
    </citation>
    <scope>IDENTIFICATION</scope>
</reference>
<evidence type="ECO:0000256" key="3">
    <source>
        <dbReference type="ARBA" id="ARBA00022687"/>
    </source>
</evidence>
<feature type="chain" id="PRO_5042287575" evidence="7">
    <location>
        <begin position="18"/>
        <end position="184"/>
    </location>
</feature>
<dbReference type="Gene3D" id="3.30.70.260">
    <property type="match status" value="1"/>
</dbReference>
<proteinExistence type="inferred from homology"/>
<dbReference type="GO" id="GO:0016055">
    <property type="term" value="P:Wnt signaling pathway"/>
    <property type="evidence" value="ECO:0007669"/>
    <property type="project" value="UniProtKB-KW"/>
</dbReference>
<evidence type="ECO:0000256" key="5">
    <source>
        <dbReference type="ARBA" id="ARBA00022824"/>
    </source>
</evidence>
<organism evidence="8 9">
    <name type="scientific">Mesorhabditis belari</name>
    <dbReference type="NCBI Taxonomy" id="2138241"/>
    <lineage>
        <taxon>Eukaryota</taxon>
        <taxon>Metazoa</taxon>
        <taxon>Ecdysozoa</taxon>
        <taxon>Nematoda</taxon>
        <taxon>Chromadorea</taxon>
        <taxon>Rhabditida</taxon>
        <taxon>Rhabditina</taxon>
        <taxon>Rhabditomorpha</taxon>
        <taxon>Rhabditoidea</taxon>
        <taxon>Rhabditidae</taxon>
        <taxon>Mesorhabditinae</taxon>
        <taxon>Mesorhabditis</taxon>
    </lineage>
</organism>
<evidence type="ECO:0000256" key="4">
    <source>
        <dbReference type="ARBA" id="ARBA00022729"/>
    </source>
</evidence>
<keyword evidence="5" id="KW-0256">Endoplasmic reticulum</keyword>
<protein>
    <submittedName>
        <fullName evidence="9">Uncharacterized protein</fullName>
    </submittedName>
</protein>
<evidence type="ECO:0000256" key="1">
    <source>
        <dbReference type="ARBA" id="ARBA00004240"/>
    </source>
</evidence>
<name>A0AAF3EM31_9BILA</name>
<dbReference type="GO" id="GO:0006457">
    <property type="term" value="P:protein folding"/>
    <property type="evidence" value="ECO:0007669"/>
    <property type="project" value="InterPro"/>
</dbReference>
<sequence>MKFLIFLFIAFLNFSLTEKATKKSLHDYTEADLERLYDEWEDNDDEKLDNDEKAEHLRKKPKLDLATMKEKSGGDPEKLMKMSKKGETLMMFVGVIDPEKPRETDIRPFTDKWTSLWQTSLYNNHIEAQVFVVDANRAIFMFKDGAQAFDAKAFLLEQKQVYEVTLEGRQFVGAGAEFREKVEL</sequence>
<comment type="subcellular location">
    <subcellularLocation>
        <location evidence="1">Endoplasmic reticulum</location>
    </subcellularLocation>
</comment>
<dbReference type="InterPro" id="IPR019330">
    <property type="entry name" value="MESD"/>
</dbReference>
<evidence type="ECO:0000256" key="2">
    <source>
        <dbReference type="ARBA" id="ARBA00011068"/>
    </source>
</evidence>
<dbReference type="PANTHER" id="PTHR17600:SF2">
    <property type="entry name" value="LRP CHAPERONE MESD"/>
    <property type="match status" value="1"/>
</dbReference>
<evidence type="ECO:0000256" key="6">
    <source>
        <dbReference type="ARBA" id="ARBA00023186"/>
    </source>
</evidence>
<feature type="signal peptide" evidence="7">
    <location>
        <begin position="1"/>
        <end position="17"/>
    </location>
</feature>
<accession>A0AAF3EM31</accession>
<dbReference type="WBParaSite" id="MBELARI_LOCUS15100">
    <property type="protein sequence ID" value="MBELARI_LOCUS15100"/>
    <property type="gene ID" value="MBELARI_LOCUS15100"/>
</dbReference>
<keyword evidence="6" id="KW-0143">Chaperone</keyword>
<dbReference type="Pfam" id="PF10185">
    <property type="entry name" value="Mesd"/>
    <property type="match status" value="1"/>
</dbReference>
<dbReference type="GO" id="GO:0005783">
    <property type="term" value="C:endoplasmic reticulum"/>
    <property type="evidence" value="ECO:0007669"/>
    <property type="project" value="UniProtKB-SubCell"/>
</dbReference>
<keyword evidence="8" id="KW-1185">Reference proteome</keyword>
<keyword evidence="4 7" id="KW-0732">Signal</keyword>
<dbReference type="Gene3D" id="6.10.250.640">
    <property type="match status" value="1"/>
</dbReference>
<evidence type="ECO:0000256" key="7">
    <source>
        <dbReference type="SAM" id="SignalP"/>
    </source>
</evidence>
<dbReference type="AlphaFoldDB" id="A0AAF3EM31"/>
<evidence type="ECO:0000313" key="9">
    <source>
        <dbReference type="WBParaSite" id="MBELARI_LOCUS15100"/>
    </source>
</evidence>
<dbReference type="Proteomes" id="UP000887575">
    <property type="component" value="Unassembled WGS sequence"/>
</dbReference>
<evidence type="ECO:0000313" key="8">
    <source>
        <dbReference type="Proteomes" id="UP000887575"/>
    </source>
</evidence>
<dbReference type="PANTHER" id="PTHR17600">
    <property type="entry name" value="MESODERM DEVELOPMENT CANDIDATE 2"/>
    <property type="match status" value="1"/>
</dbReference>